<dbReference type="InterPro" id="IPR049551">
    <property type="entry name" value="PKS_DH_C"/>
</dbReference>
<evidence type="ECO:0000256" key="2">
    <source>
        <dbReference type="ARBA" id="ARBA00022553"/>
    </source>
</evidence>
<dbReference type="EMBL" id="QGMK01000136">
    <property type="protein sequence ID" value="TVY83944.1"/>
    <property type="molecule type" value="Genomic_DNA"/>
</dbReference>
<evidence type="ECO:0000256" key="1">
    <source>
        <dbReference type="ARBA" id="ARBA00022450"/>
    </source>
</evidence>
<evidence type="ECO:0000256" key="8">
    <source>
        <dbReference type="PROSITE-ProRule" id="PRU01363"/>
    </source>
</evidence>
<dbReference type="SUPFAM" id="SSF47336">
    <property type="entry name" value="ACP-like"/>
    <property type="match status" value="1"/>
</dbReference>
<dbReference type="InterPro" id="IPR014043">
    <property type="entry name" value="Acyl_transferase_dom"/>
</dbReference>
<dbReference type="Gene3D" id="3.40.366.10">
    <property type="entry name" value="Malonyl-Coenzyme A Acyl Carrier Protein, domain 2"/>
    <property type="match status" value="1"/>
</dbReference>
<dbReference type="InterPro" id="IPR049552">
    <property type="entry name" value="PKS_DH_N"/>
</dbReference>
<accession>A0A8T9CJI6</accession>
<evidence type="ECO:0000259" key="10">
    <source>
        <dbReference type="PROSITE" id="PS52004"/>
    </source>
</evidence>
<dbReference type="SMART" id="SM00829">
    <property type="entry name" value="PKS_ER"/>
    <property type="match status" value="1"/>
</dbReference>
<feature type="domain" description="Ketosynthase family 3 (KS3)" evidence="10">
    <location>
        <begin position="14"/>
        <end position="447"/>
    </location>
</feature>
<keyword evidence="6" id="KW-0511">Multifunctional enzyme</keyword>
<dbReference type="GO" id="GO:0004315">
    <property type="term" value="F:3-oxoacyl-[acyl-carrier-protein] synthase activity"/>
    <property type="evidence" value="ECO:0007669"/>
    <property type="project" value="InterPro"/>
</dbReference>
<dbReference type="InterPro" id="IPR018201">
    <property type="entry name" value="Ketoacyl_synth_AS"/>
</dbReference>
<dbReference type="SUPFAM" id="SSF52151">
    <property type="entry name" value="FabD/lysophospholipase-like"/>
    <property type="match status" value="1"/>
</dbReference>
<dbReference type="Pfam" id="PF16197">
    <property type="entry name" value="KAsynt_C_assoc"/>
    <property type="match status" value="1"/>
</dbReference>
<evidence type="ECO:0000259" key="9">
    <source>
        <dbReference type="PROSITE" id="PS50075"/>
    </source>
</evidence>
<dbReference type="InterPro" id="IPR020807">
    <property type="entry name" value="PKS_DH"/>
</dbReference>
<dbReference type="InterPro" id="IPR049900">
    <property type="entry name" value="PKS_mFAS_DH"/>
</dbReference>
<dbReference type="InterPro" id="IPR029063">
    <property type="entry name" value="SAM-dependent_MTases_sf"/>
</dbReference>
<comment type="caution">
    <text evidence="12">The sequence shown here is derived from an EMBL/GenBank/DDBJ whole genome shotgun (WGS) entry which is preliminary data.</text>
</comment>
<dbReference type="SUPFAM" id="SSF51735">
    <property type="entry name" value="NAD(P)-binding Rossmann-fold domains"/>
    <property type="match status" value="2"/>
</dbReference>
<dbReference type="PROSITE" id="PS52019">
    <property type="entry name" value="PKS_MFAS_DH"/>
    <property type="match status" value="1"/>
</dbReference>
<keyword evidence="1" id="KW-0596">Phosphopantetheine</keyword>
<dbReference type="InterPro" id="IPR042104">
    <property type="entry name" value="PKS_dehydratase_sf"/>
</dbReference>
<evidence type="ECO:0000256" key="3">
    <source>
        <dbReference type="ARBA" id="ARBA00022679"/>
    </source>
</evidence>
<keyword evidence="3" id="KW-0808">Transferase</keyword>
<keyword evidence="7" id="KW-0012">Acyltransferase</keyword>
<dbReference type="Pfam" id="PF14765">
    <property type="entry name" value="PS-DH"/>
    <property type="match status" value="1"/>
</dbReference>
<dbReference type="InterPro" id="IPR014030">
    <property type="entry name" value="Ketoacyl_synth_N"/>
</dbReference>
<dbReference type="Gene3D" id="1.10.1200.10">
    <property type="entry name" value="ACP-like"/>
    <property type="match status" value="1"/>
</dbReference>
<dbReference type="InterPro" id="IPR016035">
    <property type="entry name" value="Acyl_Trfase/lysoPLipase"/>
</dbReference>
<dbReference type="InterPro" id="IPR050091">
    <property type="entry name" value="PKS_NRPS_Biosynth_Enz"/>
</dbReference>
<keyword evidence="13" id="KW-1185">Reference proteome</keyword>
<dbReference type="InterPro" id="IPR016039">
    <property type="entry name" value="Thiolase-like"/>
</dbReference>
<dbReference type="SMART" id="SM00825">
    <property type="entry name" value="PKS_KS"/>
    <property type="match status" value="1"/>
</dbReference>
<evidence type="ECO:0000256" key="7">
    <source>
        <dbReference type="ARBA" id="ARBA00023315"/>
    </source>
</evidence>
<organism evidence="12 13">
    <name type="scientific">Lachnellula suecica</name>
    <dbReference type="NCBI Taxonomy" id="602035"/>
    <lineage>
        <taxon>Eukaryota</taxon>
        <taxon>Fungi</taxon>
        <taxon>Dikarya</taxon>
        <taxon>Ascomycota</taxon>
        <taxon>Pezizomycotina</taxon>
        <taxon>Leotiomycetes</taxon>
        <taxon>Helotiales</taxon>
        <taxon>Lachnaceae</taxon>
        <taxon>Lachnellula</taxon>
    </lineage>
</organism>
<dbReference type="Pfam" id="PF23114">
    <property type="entry name" value="NAD-bd_HRPKS_sdrA"/>
    <property type="match status" value="1"/>
</dbReference>
<dbReference type="InterPro" id="IPR057326">
    <property type="entry name" value="KR_dom"/>
</dbReference>
<feature type="region of interest" description="C-terminal hotdog fold" evidence="8">
    <location>
        <begin position="1143"/>
        <end position="1305"/>
    </location>
</feature>
<dbReference type="InterPro" id="IPR020841">
    <property type="entry name" value="PKS_Beta-ketoAc_synthase_dom"/>
</dbReference>
<dbReference type="Pfam" id="PF08659">
    <property type="entry name" value="KR"/>
    <property type="match status" value="1"/>
</dbReference>
<name>A0A8T9CJI6_9HELO</name>
<dbReference type="Gene3D" id="3.40.50.720">
    <property type="entry name" value="NAD(P)-binding Rossmann-like Domain"/>
    <property type="match status" value="1"/>
</dbReference>
<dbReference type="InterPro" id="IPR006162">
    <property type="entry name" value="Ppantetheine_attach_site"/>
</dbReference>
<dbReference type="InterPro" id="IPR016036">
    <property type="entry name" value="Malonyl_transacylase_ACP-bd"/>
</dbReference>
<dbReference type="InterPro" id="IPR020843">
    <property type="entry name" value="ER"/>
</dbReference>
<dbReference type="Pfam" id="PF08242">
    <property type="entry name" value="Methyltransf_12"/>
    <property type="match status" value="1"/>
</dbReference>
<dbReference type="Proteomes" id="UP000469558">
    <property type="component" value="Unassembled WGS sequence"/>
</dbReference>
<feature type="domain" description="Carrier" evidence="9">
    <location>
        <begin position="2503"/>
        <end position="2580"/>
    </location>
</feature>
<dbReference type="InterPro" id="IPR032821">
    <property type="entry name" value="PKS_assoc"/>
</dbReference>
<dbReference type="Pfam" id="PF08240">
    <property type="entry name" value="ADH_N"/>
    <property type="match status" value="1"/>
</dbReference>
<dbReference type="PROSITE" id="PS52004">
    <property type="entry name" value="KS3_2"/>
    <property type="match status" value="1"/>
</dbReference>
<evidence type="ECO:0000313" key="12">
    <source>
        <dbReference type="EMBL" id="TVY83944.1"/>
    </source>
</evidence>
<proteinExistence type="predicted"/>
<dbReference type="SUPFAM" id="SSF55048">
    <property type="entry name" value="Probable ACP-binding domain of malonyl-CoA ACP transacylase"/>
    <property type="match status" value="1"/>
</dbReference>
<evidence type="ECO:0000256" key="6">
    <source>
        <dbReference type="ARBA" id="ARBA00023268"/>
    </source>
</evidence>
<dbReference type="FunFam" id="3.40.50.720:FF:000209">
    <property type="entry name" value="Polyketide synthase Pks12"/>
    <property type="match status" value="1"/>
</dbReference>
<feature type="region of interest" description="N-terminal hotdog fold" evidence="8">
    <location>
        <begin position="982"/>
        <end position="1118"/>
    </location>
</feature>
<dbReference type="InterPro" id="IPR009081">
    <property type="entry name" value="PP-bd_ACP"/>
</dbReference>
<dbReference type="SMART" id="SM00826">
    <property type="entry name" value="PKS_DH"/>
    <property type="match status" value="1"/>
</dbReference>
<dbReference type="Pfam" id="PF21089">
    <property type="entry name" value="PKS_DH_N"/>
    <property type="match status" value="1"/>
</dbReference>
<sequence>MPTRTNEDPTGNTDVPIAIIGMGCRCPGDATNPETLWKMVSEARNAWSDVPKEKYNADAFYHPNPSRHGASSIVGGHYLKEDRTLFDAPFFNMTSSEAAVLDPQQRLLLEVCYESLENGSDTSCFVGSFCRDFTDIQLRDTETMPVWQATGGGPSLAFLSNRLSYYFDLKGPSVTVDTACSASLVALHLACQTIRSGESKTAIVGGSNVILSHEIMITMSMMGCYSFDQRANGYGRGEGAACVVLKSLDDAIRDGDTIRGVIRNTGINQDGKTAGITLPSKDAQQALISSVYKGVGLDPVHTNYVEAHGTGTPAGKQHLHYMQQNSNGIMYTNVELGDPLEAAAITEVFGPGRSFDNPLRIGSIKSNMGHLEGCSGLAGLIKTVLMLENDLILPNCDFVKGNERIPFYDWKLKVPTTLEPWNTTGLRRASINSFGYGGTNAHLIIDDARSFLASRGLKGSYRRTPSLLSEEVKRGINGHGIQTGLLLGDETAKSRIYTFSSFDEHSGKRYGKLLGAYLKAHPTATTSEFLDSLSFTLNERRTRFPWRAAITAVSADGLIGSLEAENIVISKSSNSPTLAFVFTGQGAQWYGMGRELIQYSIFEESLEKAELHLKKLGASWSLRVLKTLTGEEELSRDEKTSRVSLAFLSQPLCTAIQIALVDLLATWDIKPSAVTGHSSGEIAAAYAAGALTLEDAIAVAYHRGNVTSKIVGNPAFKGAMLAVGMSKVDAEPFMSNLKSGKVSVACENSPSSITVSGDAPAIDELFTALEQKKIFARKLAVEVAYHSHHMTFIADDYLSAMAGLETRVPNGVGFFSSVTGEKVEPTELNASYWVSNMVSQVRFSDSLRNLCLGSSGIKQTQRRRKRAGGAAVDILIELGPHSALAGPIKQILQSHEKLSGGSISYITAISRDTSAVTTTSELACQLFRKGCHVNLSSINNNNPGEPPAVLVDLPPYSWNHSTPLWSESRISKAYRNRRGPRNDLLGVEDMNCNLLEPRWRNIIRPSEIPWVRDHKVQSQMVYPAAGFMIMAIEAACQRAHTRAVEVAAYKLRDISIGQALLIPEYQPEIETMLSLRPYNESSKEVSSVWDEFCVFSVTDDNIWTEHCRGLVSVEAKNIPSEVDSSRQAFAQEAYYAQIRTDAEAICVDEIDTKQLYEKLTAIGLEYGPTFANMTKTRAGPNHSVATVKISDIANVMPMNFQFPAILHPSTLDACFHPLFTAIAAAEGPLTEPMVPTFIEEIVVSAKVKNEAGHEFSVYASSEKKDVRQHRTSMVVFNQDQEHGPLQPMIEITGLVCTALALDNQTAENEATKNLCFQMDWRPDVDFLSMGQVQTLCAHLKAPEGEEPKIEALEQAGFYLMERALKLISLDEVQSFHEYHKKLWTCMNVFCTAAKKGTLGIPTSSWVEADEMQRADVISRVSASGAEGSILCHVGESLPSILRKEVEPLAVMVEENRLDNYYAQNSRMSQNYRYAATYIDLLAHKNPHLKVLEIGAGTGGATLPILDALGGSDGSLPRFINYDFTDVSSGFFENSKEKLKQWGNLITFRKLDIEKEPVEQGYEAGTYDLVIAANVLHATTSMDKTMTHVRKLLKPGGKLCLIELTRERMVTSTVFGTLSGWWAGKEESRQKGPTLTEPEWNVLLQQTGFSGIEAAVWDMPTEFHHQGSMMISSAVTGGPERYPDVTIIVDDEGPEPNLSILEASLKRLGVKTIDTSKFSAVEPKGLVCIVLSETAQHYIHEPSVEQFAVVKNILLEAKGVLWIVRDATIGSKAPTSNLITGLTRTVRSENGGSEIVTLDLDSKNDVDSTESIVKIFKANFALGDRASEIADVEYAERNDQIVVPRLIENKEMNNFIAMTNKPPVPADHQFSHNGRALIMEVGTPGLLDTLHFIPDHRMDGDLPDHSVEIAIKATGLNFRDVMMAMGQIKVEALGGECSGIIASVGKSVRGLKEGDRVVTYGYGTFSNYLRQEADAVQLIPGDMSFEVATTLPIIYCTAYHSVFKAAKLECGETVLIHAASGGLGQALIMLCQMIGAEIFATVGTLEKKEFLVNTYNIPEDHIFSSRDNTFARGVMMVTGGKGVDVIMNSVAGDALRVTWNCIAPFGRFIELGKRDFGRNTRLEMGQFAKNVTFAAVDFIHLSKDKAVQTAKMWAKVMNLIRQGTVSPPQPITVYGMSEAEKALRVMQAGKHIGKLVLMAKPDEIVKAIPRDTSHELLRSDASYLLVGGLGGIGRAMATWMLRHGAKNLIFASRSGLAKQSARDVVDFLRSNGAKVSVFNCDISNAEQVQHMINQSEKEMPPIRGVIQGAMVLKDNLFQNMSIEDYNISIRPKVHGTWNLHRILSKDNLDFFIMLSSTSGIIGNPSQAQYAAASTFLDAFADYRNGLGLPAVTLDLGVILDVGYVAENEKIMRGLEKLRFEGLHEAELMAMIKSAIVEPLRKNKSGQTVTGLGTWQPDGSQPAFSYPMFSHFRRMALKSEQIDSEESGLTGKARDYLRQATSLPTAAEQICMCIIAKMSSLLMIATDDIHSSRPMSDYGIDSLVAVEIRNWLFREMDAVISILELLANNSLLSLSTGIVKRSKLIDPTLLVKAE</sequence>
<evidence type="ECO:0000259" key="11">
    <source>
        <dbReference type="PROSITE" id="PS52019"/>
    </source>
</evidence>
<dbReference type="PANTHER" id="PTHR43775:SF29">
    <property type="entry name" value="ASPERFURANONE POLYKETIDE SYNTHASE AFOG-RELATED"/>
    <property type="match status" value="1"/>
</dbReference>
<dbReference type="GO" id="GO:1901336">
    <property type="term" value="P:lactone biosynthetic process"/>
    <property type="evidence" value="ECO:0007669"/>
    <property type="project" value="UniProtKB-ARBA"/>
</dbReference>
<dbReference type="SUPFAM" id="SSF53335">
    <property type="entry name" value="S-adenosyl-L-methionine-dependent methyltransferases"/>
    <property type="match status" value="1"/>
</dbReference>
<dbReference type="Pfam" id="PF23297">
    <property type="entry name" value="ACP_SdgA_C"/>
    <property type="match status" value="1"/>
</dbReference>
<dbReference type="Pfam" id="PF13602">
    <property type="entry name" value="ADH_zinc_N_2"/>
    <property type="match status" value="1"/>
</dbReference>
<dbReference type="OrthoDB" id="329835at2759"/>
<evidence type="ECO:0000256" key="5">
    <source>
        <dbReference type="ARBA" id="ARBA00023002"/>
    </source>
</evidence>
<dbReference type="SUPFAM" id="SSF53901">
    <property type="entry name" value="Thiolase-like"/>
    <property type="match status" value="1"/>
</dbReference>
<dbReference type="Gene3D" id="3.90.180.10">
    <property type="entry name" value="Medium-chain alcohol dehydrogenases, catalytic domain"/>
    <property type="match status" value="1"/>
</dbReference>
<gene>
    <name evidence="12" type="primary">PKS1_1</name>
    <name evidence="12" type="ORF">LSUE1_G001647</name>
</gene>
<dbReference type="SMART" id="SM00822">
    <property type="entry name" value="PKS_KR"/>
    <property type="match status" value="1"/>
</dbReference>
<dbReference type="InterPro" id="IPR011032">
    <property type="entry name" value="GroES-like_sf"/>
</dbReference>
<dbReference type="CDD" id="cd02440">
    <property type="entry name" value="AdoMet_MTases"/>
    <property type="match status" value="1"/>
</dbReference>
<dbReference type="PROSITE" id="PS00012">
    <property type="entry name" value="PHOSPHOPANTETHEINE"/>
    <property type="match status" value="1"/>
</dbReference>
<dbReference type="InterPro" id="IPR056501">
    <property type="entry name" value="NAD-bd_HRPKS_sdrA"/>
</dbReference>
<evidence type="ECO:0000313" key="13">
    <source>
        <dbReference type="Proteomes" id="UP000469558"/>
    </source>
</evidence>
<dbReference type="Gene3D" id="3.40.47.10">
    <property type="match status" value="1"/>
</dbReference>
<reference evidence="12 13" key="1">
    <citation type="submission" date="2018-05" db="EMBL/GenBank/DDBJ databases">
        <title>Genome sequencing and assembly of the regulated plant pathogen Lachnellula willkommii and related sister species for the development of diagnostic species identification markers.</title>
        <authorList>
            <person name="Giroux E."/>
            <person name="Bilodeau G."/>
        </authorList>
    </citation>
    <scope>NUCLEOTIDE SEQUENCE [LARGE SCALE GENOMIC DNA]</scope>
    <source>
        <strain evidence="12 13">CBS 268.59</strain>
    </source>
</reference>
<dbReference type="GO" id="GO:0031177">
    <property type="term" value="F:phosphopantetheine binding"/>
    <property type="evidence" value="ECO:0007669"/>
    <property type="project" value="InterPro"/>
</dbReference>
<dbReference type="PROSITE" id="PS00606">
    <property type="entry name" value="KS3_1"/>
    <property type="match status" value="1"/>
</dbReference>
<dbReference type="GO" id="GO:0006633">
    <property type="term" value="P:fatty acid biosynthetic process"/>
    <property type="evidence" value="ECO:0007669"/>
    <property type="project" value="InterPro"/>
</dbReference>
<dbReference type="InterPro" id="IPR036291">
    <property type="entry name" value="NAD(P)-bd_dom_sf"/>
</dbReference>
<dbReference type="Pfam" id="PF00109">
    <property type="entry name" value="ketoacyl-synt"/>
    <property type="match status" value="1"/>
</dbReference>
<dbReference type="CDD" id="cd00833">
    <property type="entry name" value="PKS"/>
    <property type="match status" value="1"/>
</dbReference>
<feature type="active site" description="Proton acceptor; for dehydratase activity" evidence="8">
    <location>
        <position position="1014"/>
    </location>
</feature>
<feature type="domain" description="PKS/mFAS DH" evidence="11">
    <location>
        <begin position="982"/>
        <end position="1305"/>
    </location>
</feature>
<dbReference type="SMART" id="SM00823">
    <property type="entry name" value="PKS_PP"/>
    <property type="match status" value="1"/>
</dbReference>
<keyword evidence="4" id="KW-0521">NADP</keyword>
<dbReference type="CDD" id="cd05195">
    <property type="entry name" value="enoyl_red"/>
    <property type="match status" value="1"/>
</dbReference>
<dbReference type="Gene3D" id="3.10.129.110">
    <property type="entry name" value="Polyketide synthase dehydratase"/>
    <property type="match status" value="1"/>
</dbReference>
<dbReference type="Gene3D" id="3.40.50.150">
    <property type="entry name" value="Vaccinia Virus protein VP39"/>
    <property type="match status" value="1"/>
</dbReference>
<dbReference type="InterPro" id="IPR001227">
    <property type="entry name" value="Ac_transferase_dom_sf"/>
</dbReference>
<dbReference type="SMART" id="SM00827">
    <property type="entry name" value="PKS_AT"/>
    <property type="match status" value="1"/>
</dbReference>
<dbReference type="SUPFAM" id="SSF50129">
    <property type="entry name" value="GroES-like"/>
    <property type="match status" value="1"/>
</dbReference>
<keyword evidence="5" id="KW-0560">Oxidoreductase</keyword>
<dbReference type="PANTHER" id="PTHR43775">
    <property type="entry name" value="FATTY ACID SYNTHASE"/>
    <property type="match status" value="1"/>
</dbReference>
<evidence type="ECO:0000256" key="4">
    <source>
        <dbReference type="ARBA" id="ARBA00022857"/>
    </source>
</evidence>
<dbReference type="GO" id="GO:0030639">
    <property type="term" value="P:polyketide biosynthetic process"/>
    <property type="evidence" value="ECO:0007669"/>
    <property type="project" value="UniProtKB-ARBA"/>
</dbReference>
<feature type="active site" description="Proton donor; for dehydratase activity" evidence="8">
    <location>
        <position position="1212"/>
    </location>
</feature>
<dbReference type="InterPro" id="IPR013154">
    <property type="entry name" value="ADH-like_N"/>
</dbReference>
<dbReference type="Pfam" id="PF00698">
    <property type="entry name" value="Acyl_transf_1"/>
    <property type="match status" value="1"/>
</dbReference>
<dbReference type="InterPro" id="IPR013968">
    <property type="entry name" value="PKS_KR"/>
</dbReference>
<dbReference type="GO" id="GO:0004312">
    <property type="term" value="F:fatty acid synthase activity"/>
    <property type="evidence" value="ECO:0007669"/>
    <property type="project" value="TreeGrafter"/>
</dbReference>
<dbReference type="InterPro" id="IPR036736">
    <property type="entry name" value="ACP-like_sf"/>
</dbReference>
<dbReference type="Pfam" id="PF02801">
    <property type="entry name" value="Ketoacyl-synt_C"/>
    <property type="match status" value="2"/>
</dbReference>
<protein>
    <submittedName>
        <fullName evidence="12">Reducing polyketide synthase</fullName>
    </submittedName>
</protein>
<dbReference type="InterPro" id="IPR020806">
    <property type="entry name" value="PKS_PP-bd"/>
</dbReference>
<dbReference type="PROSITE" id="PS50075">
    <property type="entry name" value="CARRIER"/>
    <property type="match status" value="1"/>
</dbReference>
<dbReference type="InterPro" id="IPR013217">
    <property type="entry name" value="Methyltransf_12"/>
</dbReference>
<dbReference type="InterPro" id="IPR014031">
    <property type="entry name" value="Ketoacyl_synth_C"/>
</dbReference>
<dbReference type="GO" id="GO:0016491">
    <property type="term" value="F:oxidoreductase activity"/>
    <property type="evidence" value="ECO:0007669"/>
    <property type="project" value="UniProtKB-KW"/>
</dbReference>
<keyword evidence="2" id="KW-0597">Phosphoprotein</keyword>